<dbReference type="Pfam" id="PF12024">
    <property type="entry name" value="DUF3512"/>
    <property type="match status" value="1"/>
</dbReference>
<dbReference type="PROSITE" id="PS50014">
    <property type="entry name" value="BROMODOMAIN_2"/>
    <property type="match status" value="1"/>
</dbReference>
<sequence length="571" mass="64050">MGKKHKKHKSDKHGFEDVGESRPLKLVLKVAGNEVTAGSSSRDTFYDEQSADYDKPREKKKKKKKDKDRVVGSPDDGKKKMTKKRKAQDADGDWEEPEQNRTPIRSELDKQEQKEQTPLQEALNQLIRQLQRKDPSAFFSFPVNDLIAPGYTLVIKRPMDFSSMKERVKTEWYQSLVELKTDFRVMCENAMMYNKPETIYHKAAKKLLHSGMKILSPERLQSLKQSIEFMSGLDLNATKPGKTEDDGGAGMDQSRDGLGALYFSESSQSPSTPRQDKESKEEVLKAEKELEEIRKAVEESAGKLTNRTPLCVSEMDCCCVSSEAGFCPVKLGMMNNRLQSGVNCLQGFREDKRNWVTPVSYINHGPFTSYAPTYDSSFANVGKEDSDLIYCFYGEDASLHVSESMSEFLSRSEEYTYKLADNLLDAMTRGEHSRSLAGTERVSTGFASSVVVWSSCAQLFQEKLDETTLLLRELQEAQRERLSSRQPPSVIHLLAPNAKELQLAEKVTENLTRLTSQVAPSDVSSVRSIRRAMGVSVPSEPSGPLVDLTTDVSEPMDVLCRSQDGTPVLAV</sequence>
<feature type="compositionally biased region" description="Basic and acidic residues" evidence="7">
    <location>
        <begin position="104"/>
        <end position="115"/>
    </location>
</feature>
<evidence type="ECO:0000313" key="9">
    <source>
        <dbReference type="Ensembl" id="ENSGMOP00000053097.1"/>
    </source>
</evidence>
<evidence type="ECO:0000256" key="1">
    <source>
        <dbReference type="ARBA" id="ARBA00004123"/>
    </source>
</evidence>
<dbReference type="GeneTree" id="ENSGT00950000183170"/>
<evidence type="ECO:0000256" key="6">
    <source>
        <dbReference type="PROSITE-ProRule" id="PRU00035"/>
    </source>
</evidence>
<evidence type="ECO:0000256" key="5">
    <source>
        <dbReference type="ARBA" id="ARBA00023242"/>
    </source>
</evidence>
<feature type="compositionally biased region" description="Basic and acidic residues" evidence="7">
    <location>
        <begin position="274"/>
        <end position="284"/>
    </location>
</feature>
<dbReference type="Proteomes" id="UP000694546">
    <property type="component" value="Chromosome 14"/>
</dbReference>
<evidence type="ECO:0000259" key="8">
    <source>
        <dbReference type="PROSITE" id="PS50014"/>
    </source>
</evidence>
<dbReference type="InterPro" id="IPR021900">
    <property type="entry name" value="DUF3512"/>
</dbReference>
<organism evidence="9 10">
    <name type="scientific">Gadus morhua</name>
    <name type="common">Atlantic cod</name>
    <dbReference type="NCBI Taxonomy" id="8049"/>
    <lineage>
        <taxon>Eukaryota</taxon>
        <taxon>Metazoa</taxon>
        <taxon>Chordata</taxon>
        <taxon>Craniata</taxon>
        <taxon>Vertebrata</taxon>
        <taxon>Euteleostomi</taxon>
        <taxon>Actinopterygii</taxon>
        <taxon>Neopterygii</taxon>
        <taxon>Teleostei</taxon>
        <taxon>Neoteleostei</taxon>
        <taxon>Acanthomorphata</taxon>
        <taxon>Zeiogadaria</taxon>
        <taxon>Gadariae</taxon>
        <taxon>Gadiformes</taxon>
        <taxon>Gadoidei</taxon>
        <taxon>Gadidae</taxon>
        <taxon>Gadus</taxon>
    </lineage>
</organism>
<keyword evidence="5" id="KW-0539">Nucleus</keyword>
<feature type="compositionally biased region" description="Basic and acidic residues" evidence="7">
    <location>
        <begin position="12"/>
        <end position="23"/>
    </location>
</feature>
<keyword evidence="10" id="KW-1185">Reference proteome</keyword>
<keyword evidence="2" id="KW-0805">Transcription regulation</keyword>
<proteinExistence type="predicted"/>
<dbReference type="InterPro" id="IPR001487">
    <property type="entry name" value="Bromodomain"/>
</dbReference>
<name>A0A8C5FQ27_GADMO</name>
<feature type="compositionally biased region" description="Polar residues" evidence="7">
    <location>
        <begin position="264"/>
        <end position="273"/>
    </location>
</feature>
<dbReference type="AlphaFoldDB" id="A0A8C5FQ27"/>
<evidence type="ECO:0000256" key="3">
    <source>
        <dbReference type="ARBA" id="ARBA00023117"/>
    </source>
</evidence>
<feature type="compositionally biased region" description="Basic residues" evidence="7">
    <location>
        <begin position="1"/>
        <end position="11"/>
    </location>
</feature>
<dbReference type="InterPro" id="IPR036427">
    <property type="entry name" value="Bromodomain-like_sf"/>
</dbReference>
<dbReference type="SMART" id="SM00297">
    <property type="entry name" value="BROMO"/>
    <property type="match status" value="1"/>
</dbReference>
<feature type="domain" description="Bromo" evidence="8">
    <location>
        <begin position="131"/>
        <end position="201"/>
    </location>
</feature>
<dbReference type="PANTHER" id="PTHR22881:SF12">
    <property type="entry name" value="BROMODOMAIN-CONTAINING PROTEIN 7"/>
    <property type="match status" value="1"/>
</dbReference>
<dbReference type="PANTHER" id="PTHR22881">
    <property type="entry name" value="BROMODOMAIN CONTAINING PROTEIN"/>
    <property type="match status" value="1"/>
</dbReference>
<evidence type="ECO:0000256" key="2">
    <source>
        <dbReference type="ARBA" id="ARBA00023015"/>
    </source>
</evidence>
<evidence type="ECO:0000313" key="10">
    <source>
        <dbReference type="Proteomes" id="UP000694546"/>
    </source>
</evidence>
<comment type="subcellular location">
    <subcellularLocation>
        <location evidence="1">Nucleus</location>
    </subcellularLocation>
</comment>
<dbReference type="GO" id="GO:0006357">
    <property type="term" value="P:regulation of transcription by RNA polymerase II"/>
    <property type="evidence" value="ECO:0007669"/>
    <property type="project" value="TreeGrafter"/>
</dbReference>
<protein>
    <submittedName>
        <fullName evidence="9">Bromodomain containing 7</fullName>
    </submittedName>
</protein>
<keyword evidence="4" id="KW-0804">Transcription</keyword>
<gene>
    <name evidence="9" type="primary">BRD7</name>
    <name evidence="9" type="synonym">brd7</name>
</gene>
<accession>A0A8C5FQ27</accession>
<evidence type="ECO:0000256" key="4">
    <source>
        <dbReference type="ARBA" id="ARBA00023163"/>
    </source>
</evidence>
<dbReference type="InterPro" id="IPR018359">
    <property type="entry name" value="Bromodomain_CS"/>
</dbReference>
<evidence type="ECO:0000256" key="7">
    <source>
        <dbReference type="SAM" id="MobiDB-lite"/>
    </source>
</evidence>
<dbReference type="CDD" id="cd05513">
    <property type="entry name" value="Bromo_brd7_like"/>
    <property type="match status" value="1"/>
</dbReference>
<dbReference type="Ensembl" id="ENSGMOT00000025438.1">
    <property type="protein sequence ID" value="ENSGMOP00000053097.1"/>
    <property type="gene ID" value="ENSGMOG00000006152.2"/>
</dbReference>
<dbReference type="PRINTS" id="PR00503">
    <property type="entry name" value="BROMODOMAIN"/>
</dbReference>
<feature type="region of interest" description="Disordered" evidence="7">
    <location>
        <begin position="1"/>
        <end position="118"/>
    </location>
</feature>
<reference evidence="9" key="1">
    <citation type="submission" date="2025-08" db="UniProtKB">
        <authorList>
            <consortium name="Ensembl"/>
        </authorList>
    </citation>
    <scope>IDENTIFICATION</scope>
</reference>
<keyword evidence="3 6" id="KW-0103">Bromodomain</keyword>
<dbReference type="PROSITE" id="PS00633">
    <property type="entry name" value="BROMODOMAIN_1"/>
    <property type="match status" value="1"/>
</dbReference>
<feature type="region of interest" description="Disordered" evidence="7">
    <location>
        <begin position="263"/>
        <end position="284"/>
    </location>
</feature>
<dbReference type="Gene3D" id="1.20.920.10">
    <property type="entry name" value="Bromodomain-like"/>
    <property type="match status" value="1"/>
</dbReference>
<dbReference type="GO" id="GO:0005634">
    <property type="term" value="C:nucleus"/>
    <property type="evidence" value="ECO:0007669"/>
    <property type="project" value="UniProtKB-SubCell"/>
</dbReference>
<reference evidence="9" key="2">
    <citation type="submission" date="2025-09" db="UniProtKB">
        <authorList>
            <consortium name="Ensembl"/>
        </authorList>
    </citation>
    <scope>IDENTIFICATION</scope>
</reference>
<dbReference type="Pfam" id="PF00439">
    <property type="entry name" value="Bromodomain"/>
    <property type="match status" value="1"/>
</dbReference>
<feature type="compositionally biased region" description="Basic and acidic residues" evidence="7">
    <location>
        <begin position="67"/>
        <end position="79"/>
    </location>
</feature>
<dbReference type="SUPFAM" id="SSF47370">
    <property type="entry name" value="Bromodomain"/>
    <property type="match status" value="1"/>
</dbReference>
<dbReference type="InterPro" id="IPR051831">
    <property type="entry name" value="Bromodomain_contain_prot"/>
</dbReference>